<dbReference type="RefSeq" id="XP_001220664.1">
    <property type="nucleotide sequence ID" value="XM_001220663.1"/>
</dbReference>
<name>Q2HEB1_CHAGB</name>
<accession>Q2HEB1</accession>
<proteinExistence type="predicted"/>
<dbReference type="OMA" id="TTWWEQG"/>
<dbReference type="eggNOG" id="ENOG502SUZC">
    <property type="taxonomic scope" value="Eukaryota"/>
</dbReference>
<gene>
    <name evidence="2" type="ORF">CHGG_01443</name>
</gene>
<evidence type="ECO:0000313" key="2">
    <source>
        <dbReference type="EMBL" id="EAQ93208.1"/>
    </source>
</evidence>
<feature type="transmembrane region" description="Helical" evidence="1">
    <location>
        <begin position="233"/>
        <end position="256"/>
    </location>
</feature>
<keyword evidence="1" id="KW-0812">Transmembrane</keyword>
<sequence>MSTTATATATVATQPVGGNLSGSPIIFYPLPTPWPSPIGCEKYLYRQTDEGTLLAWDPVYPSRFKIEEARRCYNKQLGDWWWQDRTDNSPLQTAFGPTFVCPEAYTAVHTSTLDSSASAAQTAFTYCCPRHVMQCTSEVMPGETISYMSRTSVTLTVTVSGTSEKSTVQSTNIATSTVVKSSRATVYAVPINGFNIVHQQASGTGLANSTATPPLSTTDTPLQSNNPSMTPGAIAGAAVGAAIGTGLLALGAFFVWKVWERRKLNRQGVAALEEGAGKDNHDSKDSGPKFEMPVKHHIHELSHFKSTQELP</sequence>
<reference evidence="3" key="1">
    <citation type="journal article" date="2015" name="Genome Announc.">
        <title>Draft genome sequence of the cellulolytic fungus Chaetomium globosum.</title>
        <authorList>
            <person name="Cuomo C.A."/>
            <person name="Untereiner W.A."/>
            <person name="Ma L.-J."/>
            <person name="Grabherr M."/>
            <person name="Birren B.W."/>
        </authorList>
    </citation>
    <scope>NUCLEOTIDE SEQUENCE [LARGE SCALE GENOMIC DNA]</scope>
    <source>
        <strain evidence="3">ATCC 6205 / CBS 148.51 / DSM 1962 / NBRC 6347 / NRRL 1970</strain>
    </source>
</reference>
<keyword evidence="3" id="KW-1185">Reference proteome</keyword>
<dbReference type="HOGENOM" id="CLU_070840_0_0_1"/>
<dbReference type="STRING" id="306901.Q2HEB1"/>
<protein>
    <submittedName>
        <fullName evidence="2">Uncharacterized protein</fullName>
    </submittedName>
</protein>
<dbReference type="AlphaFoldDB" id="Q2HEB1"/>
<dbReference type="VEuPathDB" id="FungiDB:CHGG_01443"/>
<dbReference type="GeneID" id="4387030"/>
<keyword evidence="1" id="KW-0472">Membrane</keyword>
<dbReference type="EMBL" id="CH408029">
    <property type="protein sequence ID" value="EAQ93208.1"/>
    <property type="molecule type" value="Genomic_DNA"/>
</dbReference>
<dbReference type="OrthoDB" id="4497263at2759"/>
<dbReference type="InParanoid" id="Q2HEB1"/>
<organism evidence="2 3">
    <name type="scientific">Chaetomium globosum (strain ATCC 6205 / CBS 148.51 / DSM 1962 / NBRC 6347 / NRRL 1970)</name>
    <name type="common">Soil fungus</name>
    <dbReference type="NCBI Taxonomy" id="306901"/>
    <lineage>
        <taxon>Eukaryota</taxon>
        <taxon>Fungi</taxon>
        <taxon>Dikarya</taxon>
        <taxon>Ascomycota</taxon>
        <taxon>Pezizomycotina</taxon>
        <taxon>Sordariomycetes</taxon>
        <taxon>Sordariomycetidae</taxon>
        <taxon>Sordariales</taxon>
        <taxon>Chaetomiaceae</taxon>
        <taxon>Chaetomium</taxon>
    </lineage>
</organism>
<keyword evidence="1" id="KW-1133">Transmembrane helix</keyword>
<evidence type="ECO:0000313" key="3">
    <source>
        <dbReference type="Proteomes" id="UP000001056"/>
    </source>
</evidence>
<evidence type="ECO:0000256" key="1">
    <source>
        <dbReference type="SAM" id="Phobius"/>
    </source>
</evidence>
<dbReference type="Proteomes" id="UP000001056">
    <property type="component" value="Unassembled WGS sequence"/>
</dbReference>